<organism evidence="6 7">
    <name type="scientific">Lithospermum erythrorhizon</name>
    <name type="common">Purple gromwell</name>
    <name type="synonym">Lithospermum officinale var. erythrorhizon</name>
    <dbReference type="NCBI Taxonomy" id="34254"/>
    <lineage>
        <taxon>Eukaryota</taxon>
        <taxon>Viridiplantae</taxon>
        <taxon>Streptophyta</taxon>
        <taxon>Embryophyta</taxon>
        <taxon>Tracheophyta</taxon>
        <taxon>Spermatophyta</taxon>
        <taxon>Magnoliopsida</taxon>
        <taxon>eudicotyledons</taxon>
        <taxon>Gunneridae</taxon>
        <taxon>Pentapetalae</taxon>
        <taxon>asterids</taxon>
        <taxon>lamiids</taxon>
        <taxon>Boraginales</taxon>
        <taxon>Boraginaceae</taxon>
        <taxon>Boraginoideae</taxon>
        <taxon>Lithospermeae</taxon>
        <taxon>Lithospermum</taxon>
    </lineage>
</organism>
<evidence type="ECO:0000259" key="5">
    <source>
        <dbReference type="PROSITE" id="PS50090"/>
    </source>
</evidence>
<evidence type="ECO:0000256" key="4">
    <source>
        <dbReference type="SAM" id="MobiDB-lite"/>
    </source>
</evidence>
<dbReference type="EMBL" id="BAABME010029592">
    <property type="protein sequence ID" value="GAA0183872.1"/>
    <property type="molecule type" value="Genomic_DNA"/>
</dbReference>
<gene>
    <name evidence="6" type="ORF">LIER_42477</name>
</gene>
<dbReference type="Proteomes" id="UP001454036">
    <property type="component" value="Unassembled WGS sequence"/>
</dbReference>
<dbReference type="Gene3D" id="1.10.246.220">
    <property type="match status" value="1"/>
</dbReference>
<dbReference type="Pfam" id="PF13921">
    <property type="entry name" value="Myb_DNA-bind_6"/>
    <property type="match status" value="1"/>
</dbReference>
<evidence type="ECO:0000313" key="7">
    <source>
        <dbReference type="Proteomes" id="UP001454036"/>
    </source>
</evidence>
<keyword evidence="2" id="KW-0863">Zinc-finger</keyword>
<dbReference type="GO" id="GO:0008270">
    <property type="term" value="F:zinc ion binding"/>
    <property type="evidence" value="ECO:0007669"/>
    <property type="project" value="UniProtKB-KW"/>
</dbReference>
<dbReference type="InterPro" id="IPR011011">
    <property type="entry name" value="Znf_FYVE_PHD"/>
</dbReference>
<keyword evidence="3" id="KW-0862">Zinc</keyword>
<reference evidence="6 7" key="1">
    <citation type="submission" date="2024-01" db="EMBL/GenBank/DDBJ databases">
        <title>The complete chloroplast genome sequence of Lithospermum erythrorhizon: insights into the phylogenetic relationship among Boraginaceae species and the maternal lineages of purple gromwells.</title>
        <authorList>
            <person name="Okada T."/>
            <person name="Watanabe K."/>
        </authorList>
    </citation>
    <scope>NUCLEOTIDE SEQUENCE [LARGE SCALE GENOMIC DNA]</scope>
</reference>
<dbReference type="CDD" id="cd11660">
    <property type="entry name" value="SANT_TRF"/>
    <property type="match status" value="1"/>
</dbReference>
<evidence type="ECO:0000256" key="1">
    <source>
        <dbReference type="ARBA" id="ARBA00022723"/>
    </source>
</evidence>
<feature type="region of interest" description="Disordered" evidence="4">
    <location>
        <begin position="96"/>
        <end position="218"/>
    </location>
</feature>
<evidence type="ECO:0000313" key="6">
    <source>
        <dbReference type="EMBL" id="GAA0183872.1"/>
    </source>
</evidence>
<dbReference type="PROSITE" id="PS50090">
    <property type="entry name" value="MYB_LIKE"/>
    <property type="match status" value="1"/>
</dbReference>
<dbReference type="InterPro" id="IPR013083">
    <property type="entry name" value="Znf_RING/FYVE/PHD"/>
</dbReference>
<name>A0AAV3RU77_LITER</name>
<dbReference type="SUPFAM" id="SSF46689">
    <property type="entry name" value="Homeodomain-like"/>
    <property type="match status" value="1"/>
</dbReference>
<comment type="caution">
    <text evidence="6">The sequence shown here is derived from an EMBL/GenBank/DDBJ whole genome shotgun (WGS) entry which is preliminary data.</text>
</comment>
<proteinExistence type="predicted"/>
<dbReference type="InterPro" id="IPR009057">
    <property type="entry name" value="Homeodomain-like_sf"/>
</dbReference>
<feature type="domain" description="Myb-like" evidence="5">
    <location>
        <begin position="222"/>
        <end position="283"/>
    </location>
</feature>
<dbReference type="PANTHER" id="PTHR47863">
    <property type="entry name" value="RING/FYVE/PHD ZINC FINGER SUPERFAMILY PROTEIN"/>
    <property type="match status" value="1"/>
</dbReference>
<keyword evidence="7" id="KW-1185">Reference proteome</keyword>
<dbReference type="AlphaFoldDB" id="A0AAV3RU77"/>
<evidence type="ECO:0000256" key="2">
    <source>
        <dbReference type="ARBA" id="ARBA00022771"/>
    </source>
</evidence>
<accession>A0AAV3RU77</accession>
<dbReference type="PANTHER" id="PTHR47863:SF5">
    <property type="entry name" value="HOMEODOMAIN-LIKE PROTEIN WITH RING_FYVE_PHD-TYPE ZINC FINGER DOMAIN-CONTAINING PROTEIN-RELATED"/>
    <property type="match status" value="1"/>
</dbReference>
<dbReference type="InterPro" id="IPR001005">
    <property type="entry name" value="SANT/Myb"/>
</dbReference>
<sequence>MGFNSCIKCYQGGKLLVCNEDACPTIIHEKCLGCPARSDHMGRFCCPYCLCRKANAALNQASQDALMLKKALSSFIDAKMIDSNDRIQDNPTETETEAFKSVGENNCDKTAKPNENNSIPDILLGATGGGDETSNKLSNQHEHVSRKRAKCDSPCELPSSDVDRSGRSSPVIPKSPRKTDKAISPSKPLPSNIHCPGNSSAAMRKSPRKAPVKVSQKISFPTGRRRRLLWTEEEEEMLKKGVAEYASEDDKSMPWRQILEFGRDTFHRSRMPGDLKDKWRNMLAKEKLAK</sequence>
<protein>
    <recommendedName>
        <fullName evidence="5">Myb-like domain-containing protein</fullName>
    </recommendedName>
</protein>
<dbReference type="Gene3D" id="3.30.40.10">
    <property type="entry name" value="Zinc/RING finger domain, C3HC4 (zinc finger)"/>
    <property type="match status" value="1"/>
</dbReference>
<dbReference type="SUPFAM" id="SSF57903">
    <property type="entry name" value="FYVE/PHD zinc finger"/>
    <property type="match status" value="1"/>
</dbReference>
<evidence type="ECO:0000256" key="3">
    <source>
        <dbReference type="ARBA" id="ARBA00022833"/>
    </source>
</evidence>
<dbReference type="SMART" id="SM00717">
    <property type="entry name" value="SANT"/>
    <property type="match status" value="1"/>
</dbReference>
<keyword evidence="1" id="KW-0479">Metal-binding</keyword>